<dbReference type="InterPro" id="IPR001621">
    <property type="entry name" value="Ligninase"/>
</dbReference>
<feature type="disulfide bond" evidence="13">
    <location>
        <begin position="60"/>
        <end position="328"/>
    </location>
</feature>
<evidence type="ECO:0000256" key="12">
    <source>
        <dbReference type="PIRSR" id="PIRSR601621-3"/>
    </source>
</evidence>
<evidence type="ECO:0000256" key="10">
    <source>
        <dbReference type="PIRSR" id="PIRSR601621-1"/>
    </source>
</evidence>
<feature type="binding site" evidence="11">
    <location>
        <position position="93"/>
    </location>
    <ligand>
        <name>Ca(2+)</name>
        <dbReference type="ChEBI" id="CHEBI:29108"/>
        <label>1</label>
    </ligand>
</feature>
<dbReference type="PANTHER" id="PTHR31356">
    <property type="entry name" value="THYLAKOID LUMENAL 29 KDA PROTEIN, CHLOROPLASTIC-RELATED"/>
    <property type="match status" value="1"/>
</dbReference>
<evidence type="ECO:0000256" key="2">
    <source>
        <dbReference type="ARBA" id="ARBA00022559"/>
    </source>
</evidence>
<evidence type="ECO:0000256" key="8">
    <source>
        <dbReference type="ARBA" id="ARBA00023157"/>
    </source>
</evidence>
<feature type="binding site" description="axial binding residue" evidence="11">
    <location>
        <position position="219"/>
    </location>
    <ligand>
        <name>heme b</name>
        <dbReference type="ChEBI" id="CHEBI:60344"/>
    </ligand>
    <ligandPart>
        <name>Fe</name>
        <dbReference type="ChEBI" id="CHEBI:18248"/>
    </ligandPart>
</feature>
<dbReference type="InterPro" id="IPR019793">
    <property type="entry name" value="Peroxidases_heam-ligand_BS"/>
</dbReference>
<dbReference type="Proteomes" id="UP001203297">
    <property type="component" value="Unassembled WGS sequence"/>
</dbReference>
<dbReference type="Pfam" id="PF00141">
    <property type="entry name" value="peroxidase"/>
    <property type="match status" value="1"/>
</dbReference>
<feature type="binding site" evidence="11">
    <location>
        <position position="237"/>
    </location>
    <ligand>
        <name>Ca(2+)</name>
        <dbReference type="ChEBI" id="CHEBI:29108"/>
        <label>2</label>
    </ligand>
</feature>
<accession>A0AAD4M8T7</accession>
<evidence type="ECO:0000256" key="9">
    <source>
        <dbReference type="ARBA" id="ARBA00023180"/>
    </source>
</evidence>
<dbReference type="GO" id="GO:0000302">
    <property type="term" value="P:response to reactive oxygen species"/>
    <property type="evidence" value="ECO:0007669"/>
    <property type="project" value="TreeGrafter"/>
</dbReference>
<dbReference type="Gene3D" id="1.10.520.10">
    <property type="match status" value="1"/>
</dbReference>
<evidence type="ECO:0000256" key="1">
    <source>
        <dbReference type="ARBA" id="ARBA00006089"/>
    </source>
</evidence>
<dbReference type="PROSITE" id="PS00436">
    <property type="entry name" value="PEROXIDASE_2"/>
    <property type="match status" value="1"/>
</dbReference>
<dbReference type="Gene3D" id="1.10.420.10">
    <property type="entry name" value="Peroxidase, domain 2"/>
    <property type="match status" value="1"/>
</dbReference>
<evidence type="ECO:0000256" key="3">
    <source>
        <dbReference type="ARBA" id="ARBA00022617"/>
    </source>
</evidence>
<dbReference type="InterPro" id="IPR002016">
    <property type="entry name" value="Haem_peroxidase"/>
</dbReference>
<dbReference type="PRINTS" id="PR00458">
    <property type="entry name" value="PEROXIDASE"/>
</dbReference>
<dbReference type="InterPro" id="IPR010255">
    <property type="entry name" value="Haem_peroxidase_sf"/>
</dbReference>
<protein>
    <recommendedName>
        <fullName evidence="14">Peroxidase</fullName>
        <ecNumber evidence="14">1.11.1.-</ecNumber>
    </recommendedName>
</protein>
<feature type="disulfide bond" evidence="13">
    <location>
        <begin position="79"/>
        <end position="164"/>
    </location>
</feature>
<name>A0AAD4M8T7_9AGAM</name>
<organism evidence="16 17">
    <name type="scientific">Multifurca ochricompacta</name>
    <dbReference type="NCBI Taxonomy" id="376703"/>
    <lineage>
        <taxon>Eukaryota</taxon>
        <taxon>Fungi</taxon>
        <taxon>Dikarya</taxon>
        <taxon>Basidiomycota</taxon>
        <taxon>Agaricomycotina</taxon>
        <taxon>Agaricomycetes</taxon>
        <taxon>Russulales</taxon>
        <taxon>Russulaceae</taxon>
        <taxon>Multifurca</taxon>
    </lineage>
</organism>
<feature type="binding site" evidence="11">
    <location>
        <position position="244"/>
    </location>
    <ligand>
        <name>Ca(2+)</name>
        <dbReference type="ChEBI" id="CHEBI:29108"/>
        <label>2</label>
    </ligand>
</feature>
<feature type="binding site" evidence="11">
    <location>
        <position position="110"/>
    </location>
    <ligand>
        <name>Ca(2+)</name>
        <dbReference type="ChEBI" id="CHEBI:29108"/>
        <label>1</label>
    </ligand>
</feature>
<keyword evidence="17" id="KW-1185">Reference proteome</keyword>
<comment type="cofactor">
    <cofactor evidence="11 14">
        <name>Ca(2+)</name>
        <dbReference type="ChEBI" id="CHEBI:29108"/>
    </cofactor>
    <text evidence="11 14">Binds 2 calcium ions per subunit.</text>
</comment>
<evidence type="ECO:0000313" key="17">
    <source>
        <dbReference type="Proteomes" id="UP001203297"/>
    </source>
</evidence>
<evidence type="ECO:0000256" key="14">
    <source>
        <dbReference type="RuleBase" id="RU363051"/>
    </source>
</evidence>
<dbReference type="EMBL" id="WTXG01000005">
    <property type="protein sequence ID" value="KAI0305590.1"/>
    <property type="molecule type" value="Genomic_DNA"/>
</dbReference>
<keyword evidence="8 13" id="KW-1015">Disulfide bond</keyword>
<feature type="site" description="Transition state stabilizer" evidence="12">
    <location>
        <position position="88"/>
    </location>
</feature>
<feature type="binding site" evidence="11">
    <location>
        <position position="239"/>
    </location>
    <ligand>
        <name>Ca(2+)</name>
        <dbReference type="ChEBI" id="CHEBI:29108"/>
        <label>2</label>
    </ligand>
</feature>
<gene>
    <name evidence="16" type="ORF">B0F90DRAFT_1699294</name>
</gene>
<reference evidence="16" key="1">
    <citation type="journal article" date="2022" name="New Phytol.">
        <title>Evolutionary transition to the ectomycorrhizal habit in the genomes of a hyperdiverse lineage of mushroom-forming fungi.</title>
        <authorList>
            <person name="Looney B."/>
            <person name="Miyauchi S."/>
            <person name="Morin E."/>
            <person name="Drula E."/>
            <person name="Courty P.E."/>
            <person name="Kohler A."/>
            <person name="Kuo A."/>
            <person name="LaButti K."/>
            <person name="Pangilinan J."/>
            <person name="Lipzen A."/>
            <person name="Riley R."/>
            <person name="Andreopoulos W."/>
            <person name="He G."/>
            <person name="Johnson J."/>
            <person name="Nolan M."/>
            <person name="Tritt A."/>
            <person name="Barry K.W."/>
            <person name="Grigoriev I.V."/>
            <person name="Nagy L.G."/>
            <person name="Hibbett D."/>
            <person name="Henrissat B."/>
            <person name="Matheny P.B."/>
            <person name="Labbe J."/>
            <person name="Martin F.M."/>
        </authorList>
    </citation>
    <scope>NUCLEOTIDE SEQUENCE</scope>
    <source>
        <strain evidence="16">BPL690</strain>
    </source>
</reference>
<comment type="similarity">
    <text evidence="1 14">Belongs to the peroxidase family. Ligninase subfamily.</text>
</comment>
<comment type="cofactor">
    <cofactor evidence="11">
        <name>heme b</name>
        <dbReference type="ChEBI" id="CHEBI:60344"/>
    </cofactor>
    <text evidence="11">Binds 1 heme b (iron(II)-protoporphyrin IX) group per subunit.</text>
</comment>
<feature type="disulfide bond" evidence="13">
    <location>
        <begin position="48"/>
        <end position="61"/>
    </location>
</feature>
<evidence type="ECO:0000256" key="5">
    <source>
        <dbReference type="ARBA" id="ARBA00022729"/>
    </source>
</evidence>
<evidence type="ECO:0000313" key="16">
    <source>
        <dbReference type="EMBL" id="KAI0305590.1"/>
    </source>
</evidence>
<dbReference type="GO" id="GO:0042744">
    <property type="term" value="P:hydrogen peroxide catabolic process"/>
    <property type="evidence" value="ECO:0007669"/>
    <property type="project" value="TreeGrafter"/>
</dbReference>
<keyword evidence="4 11" id="KW-0479">Metal-binding</keyword>
<dbReference type="InterPro" id="IPR019794">
    <property type="entry name" value="Peroxidases_AS"/>
</dbReference>
<evidence type="ECO:0000256" key="13">
    <source>
        <dbReference type="PIRSR" id="PIRSR601621-4"/>
    </source>
</evidence>
<dbReference type="PROSITE" id="PS50873">
    <property type="entry name" value="PEROXIDASE_4"/>
    <property type="match status" value="1"/>
</dbReference>
<evidence type="ECO:0000256" key="6">
    <source>
        <dbReference type="ARBA" id="ARBA00023002"/>
    </source>
</evidence>
<evidence type="ECO:0000256" key="4">
    <source>
        <dbReference type="ARBA" id="ARBA00022723"/>
    </source>
</evidence>
<dbReference type="InterPro" id="IPR024589">
    <property type="entry name" value="Ligninase_C"/>
</dbReference>
<dbReference type="PANTHER" id="PTHR31356:SF66">
    <property type="entry name" value="CATALASE-PEROXIDASE"/>
    <property type="match status" value="1"/>
</dbReference>
<feature type="active site" description="Proton acceptor" evidence="10">
    <location>
        <position position="92"/>
    </location>
</feature>
<dbReference type="GO" id="GO:0004601">
    <property type="term" value="F:peroxidase activity"/>
    <property type="evidence" value="ECO:0007669"/>
    <property type="project" value="UniProtKB-KW"/>
</dbReference>
<keyword evidence="5" id="KW-0732">Signal</keyword>
<feature type="binding site" evidence="11">
    <location>
        <position position="108"/>
    </location>
    <ligand>
        <name>Ca(2+)</name>
        <dbReference type="ChEBI" id="CHEBI:29108"/>
        <label>1</label>
    </ligand>
</feature>
<evidence type="ECO:0000256" key="7">
    <source>
        <dbReference type="ARBA" id="ARBA00023004"/>
    </source>
</evidence>
<dbReference type="GO" id="GO:0034599">
    <property type="term" value="P:cellular response to oxidative stress"/>
    <property type="evidence" value="ECO:0007669"/>
    <property type="project" value="InterPro"/>
</dbReference>
<dbReference type="SUPFAM" id="SSF48113">
    <property type="entry name" value="Heme-dependent peroxidases"/>
    <property type="match status" value="1"/>
</dbReference>
<dbReference type="InterPro" id="IPR044831">
    <property type="entry name" value="Ccp1-like"/>
</dbReference>
<dbReference type="GO" id="GO:0020037">
    <property type="term" value="F:heme binding"/>
    <property type="evidence" value="ECO:0007669"/>
    <property type="project" value="UniProtKB-UniRule"/>
</dbReference>
<dbReference type="GO" id="GO:0046872">
    <property type="term" value="F:metal ion binding"/>
    <property type="evidence" value="ECO:0007669"/>
    <property type="project" value="UniProtKB-UniRule"/>
</dbReference>
<keyword evidence="9" id="KW-0325">Glycoprotein</keyword>
<feature type="domain" description="Plant heme peroxidase family profile" evidence="15">
    <location>
        <begin position="87"/>
        <end position="364"/>
    </location>
</feature>
<evidence type="ECO:0000259" key="15">
    <source>
        <dbReference type="PROSITE" id="PS50873"/>
    </source>
</evidence>
<comment type="caution">
    <text evidence="16">The sequence shown here is derived from an EMBL/GenBank/DDBJ whole genome shotgun (WGS) entry which is preliminary data.</text>
</comment>
<keyword evidence="6 14" id="KW-0560">Oxidoreductase</keyword>
<sequence length="381" mass="40319">MIAPLWSYHSLAGLNHHRRDPEMLIKSLVLLVTLIGATNASLTRRVTCPDGVHIATHAACCALFPIVDNLQNHFFEGECGEEVHESVRLTFHDAIGFSLSQGPSGGGGADGSIIIFEDIETQYPANGGIDEIVKKQSRFLSQLGGIISPGDFIQLAGAVGISNCPGAPRLQFLLGRPNATVPAPDGTVSAPFDSTDAILARFADAGFNSDEVIALLASHTIAASDHVDPSIPGTAFDSTPGLFDTQFFVEVQLRGTHFPGAGGHPGEAESPLEGEMRLMSDAVLARDSRTACTWQSFVNNQDGMAKAFADAMAKLAVLGQDTSNMVDCSEVIPEPKRLPFANTLSVFPPGFTNADVEQACFTVPFPYLSTLPGPIAYVAPV</sequence>
<feature type="binding site" evidence="11">
    <location>
        <position position="220"/>
    </location>
    <ligand>
        <name>Ca(2+)</name>
        <dbReference type="ChEBI" id="CHEBI:29108"/>
        <label>2</label>
    </ligand>
</feature>
<evidence type="ECO:0000256" key="11">
    <source>
        <dbReference type="PIRSR" id="PIRSR601621-2"/>
    </source>
</evidence>
<keyword evidence="11 14" id="KW-0106">Calcium</keyword>
<keyword evidence="3 11" id="KW-0349">Heme</keyword>
<keyword evidence="7 11" id="KW-0408">Iron</keyword>
<dbReference type="PROSITE" id="PS00435">
    <property type="entry name" value="PEROXIDASE_1"/>
    <property type="match status" value="1"/>
</dbReference>
<dbReference type="PRINTS" id="PR00462">
    <property type="entry name" value="LIGNINASE"/>
</dbReference>
<proteinExistence type="inferred from homology"/>
<dbReference type="Pfam" id="PF11895">
    <property type="entry name" value="Peroxidase_ext"/>
    <property type="match status" value="1"/>
</dbReference>
<feature type="binding site" evidence="11">
    <location>
        <position position="112"/>
    </location>
    <ligand>
        <name>Ca(2+)</name>
        <dbReference type="ChEBI" id="CHEBI:29108"/>
        <label>1</label>
    </ligand>
</feature>
<dbReference type="EC" id="1.11.1.-" evidence="14"/>
<dbReference type="AlphaFoldDB" id="A0AAD4M8T7"/>
<feature type="disulfide bond" evidence="13">
    <location>
        <begin position="292"/>
        <end position="360"/>
    </location>
</feature>
<dbReference type="CDD" id="cd00692">
    <property type="entry name" value="ligninase"/>
    <property type="match status" value="1"/>
</dbReference>
<keyword evidence="2 14" id="KW-0575">Peroxidase</keyword>